<keyword evidence="2" id="KW-1185">Reference proteome</keyword>
<evidence type="ECO:0000313" key="2">
    <source>
        <dbReference type="Proteomes" id="UP000054266"/>
    </source>
</evidence>
<name>A0A0D2E7H5_9EURO</name>
<dbReference type="AlphaFoldDB" id="A0A0D2E7H5"/>
<dbReference type="HOGENOM" id="CLU_1320745_0_0_1"/>
<dbReference type="EMBL" id="KN846957">
    <property type="protein sequence ID" value="KIW70277.1"/>
    <property type="molecule type" value="Genomic_DNA"/>
</dbReference>
<proteinExistence type="predicted"/>
<reference evidence="1 2" key="1">
    <citation type="submission" date="2015-01" db="EMBL/GenBank/DDBJ databases">
        <title>The Genome Sequence of Capronia semiimmersa CBS27337.</title>
        <authorList>
            <consortium name="The Broad Institute Genomics Platform"/>
            <person name="Cuomo C."/>
            <person name="de Hoog S."/>
            <person name="Gorbushina A."/>
            <person name="Stielow B."/>
            <person name="Teixiera M."/>
            <person name="Abouelleil A."/>
            <person name="Chapman S.B."/>
            <person name="Priest M."/>
            <person name="Young S.K."/>
            <person name="Wortman J."/>
            <person name="Nusbaum C."/>
            <person name="Birren B."/>
        </authorList>
    </citation>
    <scope>NUCLEOTIDE SEQUENCE [LARGE SCALE GENOMIC DNA]</scope>
    <source>
        <strain evidence="1 2">CBS 27337</strain>
    </source>
</reference>
<protein>
    <submittedName>
        <fullName evidence="1">Uncharacterized protein</fullName>
    </submittedName>
</protein>
<evidence type="ECO:0000313" key="1">
    <source>
        <dbReference type="EMBL" id="KIW70277.1"/>
    </source>
</evidence>
<accession>A0A0D2E7H5</accession>
<organism evidence="1 2">
    <name type="scientific">Phialophora macrospora</name>
    <dbReference type="NCBI Taxonomy" id="1851006"/>
    <lineage>
        <taxon>Eukaryota</taxon>
        <taxon>Fungi</taxon>
        <taxon>Dikarya</taxon>
        <taxon>Ascomycota</taxon>
        <taxon>Pezizomycotina</taxon>
        <taxon>Eurotiomycetes</taxon>
        <taxon>Chaetothyriomycetidae</taxon>
        <taxon>Chaetothyriales</taxon>
        <taxon>Herpotrichiellaceae</taxon>
        <taxon>Phialophora</taxon>
    </lineage>
</organism>
<sequence length="208" mass="23732">MRVGPPNFSIYLLGCPVMDRPRWRHQSKVINRTAKSWTPIHQGLSKRRARAGKWLEDDMTRIAGSIAWETRCPCQTRDAISGFRRGHVQLLFARFGWLVLRGYLNRDRRGWNSTSTSINFAITPLHRGAFGSDISFTLRAITSVPRALRMTRILLPSRGRLGMDILGLAAFGGMQPVPGPIARMCEPRFEGEDVIVHPKIRRGWINWK</sequence>
<dbReference type="Proteomes" id="UP000054266">
    <property type="component" value="Unassembled WGS sequence"/>
</dbReference>
<gene>
    <name evidence="1" type="ORF">PV04_02562</name>
</gene>